<dbReference type="Proteomes" id="UP001153737">
    <property type="component" value="Chromosome 4"/>
</dbReference>
<evidence type="ECO:0000256" key="1">
    <source>
        <dbReference type="ARBA" id="ARBA00005679"/>
    </source>
</evidence>
<dbReference type="Pfam" id="PF03227">
    <property type="entry name" value="GILT"/>
    <property type="match status" value="1"/>
</dbReference>
<evidence type="ECO:0008006" key="6">
    <source>
        <dbReference type="Google" id="ProtNLM"/>
    </source>
</evidence>
<gene>
    <name evidence="4" type="ORF">PHAECO_LOCUS8362</name>
</gene>
<feature type="chain" id="PRO_5040365121" description="Gamma-interferon-inducible lysosomal thiol reductase" evidence="3">
    <location>
        <begin position="22"/>
        <end position="249"/>
    </location>
</feature>
<protein>
    <recommendedName>
        <fullName evidence="6">Gamma-interferon-inducible lysosomal thiol reductase</fullName>
    </recommendedName>
</protein>
<evidence type="ECO:0000313" key="4">
    <source>
        <dbReference type="EMBL" id="CAH1164713.1"/>
    </source>
</evidence>
<accession>A0A9P0DM99</accession>
<reference evidence="4" key="1">
    <citation type="submission" date="2022-01" db="EMBL/GenBank/DDBJ databases">
        <authorList>
            <person name="King R."/>
        </authorList>
    </citation>
    <scope>NUCLEOTIDE SEQUENCE</scope>
</reference>
<keyword evidence="3" id="KW-0732">Signal</keyword>
<dbReference type="PANTHER" id="PTHR13234">
    <property type="entry name" value="GAMMA-INTERFERON INDUCIBLE LYSOSOMAL THIOL REDUCTASE GILT"/>
    <property type="match status" value="1"/>
</dbReference>
<evidence type="ECO:0000313" key="5">
    <source>
        <dbReference type="Proteomes" id="UP001153737"/>
    </source>
</evidence>
<organism evidence="4 5">
    <name type="scientific">Phaedon cochleariae</name>
    <name type="common">Mustard beetle</name>
    <dbReference type="NCBI Taxonomy" id="80249"/>
    <lineage>
        <taxon>Eukaryota</taxon>
        <taxon>Metazoa</taxon>
        <taxon>Ecdysozoa</taxon>
        <taxon>Arthropoda</taxon>
        <taxon>Hexapoda</taxon>
        <taxon>Insecta</taxon>
        <taxon>Pterygota</taxon>
        <taxon>Neoptera</taxon>
        <taxon>Endopterygota</taxon>
        <taxon>Coleoptera</taxon>
        <taxon>Polyphaga</taxon>
        <taxon>Cucujiformia</taxon>
        <taxon>Chrysomeloidea</taxon>
        <taxon>Chrysomelidae</taxon>
        <taxon>Chrysomelinae</taxon>
        <taxon>Chrysomelini</taxon>
        <taxon>Phaedon</taxon>
    </lineage>
</organism>
<keyword evidence="2" id="KW-0325">Glycoprotein</keyword>
<evidence type="ECO:0000256" key="2">
    <source>
        <dbReference type="ARBA" id="ARBA00023180"/>
    </source>
</evidence>
<reference evidence="4" key="2">
    <citation type="submission" date="2022-10" db="EMBL/GenBank/DDBJ databases">
        <authorList>
            <consortium name="ENA_rothamsted_submissions"/>
            <consortium name="culmorum"/>
            <person name="King R."/>
        </authorList>
    </citation>
    <scope>NUCLEOTIDE SEQUENCE</scope>
</reference>
<dbReference type="EMBL" id="OU896710">
    <property type="protein sequence ID" value="CAH1164713.1"/>
    <property type="molecule type" value="Genomic_DNA"/>
</dbReference>
<name>A0A9P0DM99_PHACE</name>
<dbReference type="GO" id="GO:0016671">
    <property type="term" value="F:oxidoreductase activity, acting on a sulfur group of donors, disulfide as acceptor"/>
    <property type="evidence" value="ECO:0007669"/>
    <property type="project" value="InterPro"/>
</dbReference>
<proteinExistence type="inferred from homology"/>
<comment type="similarity">
    <text evidence="1">Belongs to the GILT family.</text>
</comment>
<feature type="signal peptide" evidence="3">
    <location>
        <begin position="1"/>
        <end position="21"/>
    </location>
</feature>
<dbReference type="PANTHER" id="PTHR13234:SF69">
    <property type="entry name" value="GILT-LIKE PROTEIN 1"/>
    <property type="match status" value="1"/>
</dbReference>
<dbReference type="InterPro" id="IPR004911">
    <property type="entry name" value="Interferon-induced_GILT"/>
</dbReference>
<dbReference type="OrthoDB" id="958254at2759"/>
<sequence>MIPFNFVYFFLAQILLSTASAQIKRVNVTVYYETLCPFAKEFIVKQLHPVLEGNLSNYINLNMIPYGKAVTTEHSNGTFTFECHHKAVECYGNKIQACALTIINSGKNTENLGYNKDTIDFIACLMNDLTPQSTREEVDTSVGSCIDAETAPLLKSCASMPFGEQYLAYLGILTDRFQRPLGNVPTIVYNEKFSKTESDSSEKDFQKTLCSKLGKNTGACSGSSISHIINNLLFVMGLLVSGFRIATHT</sequence>
<keyword evidence="5" id="KW-1185">Reference proteome</keyword>
<evidence type="ECO:0000256" key="3">
    <source>
        <dbReference type="SAM" id="SignalP"/>
    </source>
</evidence>
<dbReference type="AlphaFoldDB" id="A0A9P0DM99"/>